<dbReference type="InterPro" id="IPR036188">
    <property type="entry name" value="FAD/NAD-bd_sf"/>
</dbReference>
<evidence type="ECO:0000313" key="3">
    <source>
        <dbReference type="EMBL" id="MBC8335661.1"/>
    </source>
</evidence>
<gene>
    <name evidence="3" type="ORF">H8E29_10370</name>
</gene>
<dbReference type="Pfam" id="PF07992">
    <property type="entry name" value="Pyr_redox_2"/>
    <property type="match status" value="1"/>
</dbReference>
<feature type="domain" description="FAD/NAD(P)-binding" evidence="1">
    <location>
        <begin position="158"/>
        <end position="465"/>
    </location>
</feature>
<dbReference type="AlphaFoldDB" id="A0A8J6NHZ3"/>
<dbReference type="GO" id="GO:0051536">
    <property type="term" value="F:iron-sulfur cluster binding"/>
    <property type="evidence" value="ECO:0007669"/>
    <property type="project" value="InterPro"/>
</dbReference>
<reference evidence="3 4" key="1">
    <citation type="submission" date="2020-08" db="EMBL/GenBank/DDBJ databases">
        <title>Bridging the membrane lipid divide: bacteria of the FCB group superphylum have the potential to synthesize archaeal ether lipids.</title>
        <authorList>
            <person name="Villanueva L."/>
            <person name="Von Meijenfeldt F.A.B."/>
            <person name="Westbye A.B."/>
            <person name="Yadav S."/>
            <person name="Hopmans E.C."/>
            <person name="Dutilh B.E."/>
            <person name="Sinninghe Damste J.S."/>
        </authorList>
    </citation>
    <scope>NUCLEOTIDE SEQUENCE [LARGE SCALE GENOMIC DNA]</scope>
    <source>
        <strain evidence="3">NIOZ-UU36</strain>
    </source>
</reference>
<dbReference type="InterPro" id="IPR028261">
    <property type="entry name" value="DPD_II"/>
</dbReference>
<feature type="domain" description="Dihydroprymidine dehydrogenase" evidence="2">
    <location>
        <begin position="34"/>
        <end position="143"/>
    </location>
</feature>
<dbReference type="EMBL" id="JACNJN010000119">
    <property type="protein sequence ID" value="MBC8335661.1"/>
    <property type="molecule type" value="Genomic_DNA"/>
</dbReference>
<dbReference type="InterPro" id="IPR023753">
    <property type="entry name" value="FAD/NAD-binding_dom"/>
</dbReference>
<evidence type="ECO:0000313" key="4">
    <source>
        <dbReference type="Proteomes" id="UP000614469"/>
    </source>
</evidence>
<dbReference type="InterPro" id="IPR009051">
    <property type="entry name" value="Helical_ferredxn"/>
</dbReference>
<dbReference type="Proteomes" id="UP000614469">
    <property type="component" value="Unassembled WGS sequence"/>
</dbReference>
<protein>
    <submittedName>
        <fullName evidence="3">NAD(P)-dependent oxidoreductase</fullName>
    </submittedName>
</protein>
<sequence length="480" mass="51685">MSQSIPGEFLAIDRKSRALTVCDGIQLRPPTERIGDFNDVVIPFSEDCAQMAASRCIHCPDPAGCMVACPCHNDIPSAMWLIEQGEFLKAAELYRQTSSLPEVCSRVCPHEQLCQGSCVLAKNEGDAPVLTGMLETFVMDYERMVKGYAIPVPGLNGKKVAIIGAGPSGHGCAEQLVQKGYQVTIFESKPAAGGLLTYGIPNFKLPKEVVFQSIQDLENAGVKFVYNTIIGKDKTIDDLFKEGFEAVFIGVGTQIDAPLKAEGVDLPGVHLATDFLIRTNVNLAYLPEGVEPITNVGKKVVVIGGGDTASDALRSSLRLGAEEVTCLYRRTLREMPGGAKDRKMTKEEGANYQFLTQPIKFIPDEDGNLAGVECLRMELGEPDDSGRRRPAKIEGSNFIVEADTAVLALGYWPDETISKSTPDLETHDWGLITVDYDTGATSIPGVYAGGDAATGPDLVVTAMVAGRKTATAIDEYLQKN</sequence>
<proteinExistence type="predicted"/>
<dbReference type="PRINTS" id="PR00419">
    <property type="entry name" value="ADXRDTASE"/>
</dbReference>
<dbReference type="PANTHER" id="PTHR42783">
    <property type="entry name" value="GLUTAMATE SYNTHASE [NADPH] SMALL CHAIN"/>
    <property type="match status" value="1"/>
</dbReference>
<evidence type="ECO:0000259" key="1">
    <source>
        <dbReference type="Pfam" id="PF07992"/>
    </source>
</evidence>
<dbReference type="Pfam" id="PF14691">
    <property type="entry name" value="Fer4_20"/>
    <property type="match status" value="1"/>
</dbReference>
<dbReference type="SUPFAM" id="SSF51971">
    <property type="entry name" value="Nucleotide-binding domain"/>
    <property type="match status" value="1"/>
</dbReference>
<dbReference type="PANTHER" id="PTHR42783:SF3">
    <property type="entry name" value="GLUTAMATE SYNTHASE [NADPH] SMALL CHAIN-RELATED"/>
    <property type="match status" value="1"/>
</dbReference>
<dbReference type="Gene3D" id="1.10.1060.10">
    <property type="entry name" value="Alpha-helical ferredoxin"/>
    <property type="match status" value="1"/>
</dbReference>
<accession>A0A8J6NHZ3</accession>
<dbReference type="SUPFAM" id="SSF46548">
    <property type="entry name" value="alpha-helical ferredoxin"/>
    <property type="match status" value="1"/>
</dbReference>
<evidence type="ECO:0000259" key="2">
    <source>
        <dbReference type="Pfam" id="PF14691"/>
    </source>
</evidence>
<dbReference type="Gene3D" id="3.50.50.60">
    <property type="entry name" value="FAD/NAD(P)-binding domain"/>
    <property type="match status" value="2"/>
</dbReference>
<organism evidence="3 4">
    <name type="scientific">Candidatus Desulfolinea nitratireducens</name>
    <dbReference type="NCBI Taxonomy" id="2841698"/>
    <lineage>
        <taxon>Bacteria</taxon>
        <taxon>Bacillati</taxon>
        <taxon>Chloroflexota</taxon>
        <taxon>Anaerolineae</taxon>
        <taxon>Anaerolineales</taxon>
        <taxon>Anaerolineales incertae sedis</taxon>
        <taxon>Candidatus Desulfolinea</taxon>
    </lineage>
</organism>
<dbReference type="GO" id="GO:0016491">
    <property type="term" value="F:oxidoreductase activity"/>
    <property type="evidence" value="ECO:0007669"/>
    <property type="project" value="InterPro"/>
</dbReference>
<name>A0A8J6NHZ3_9CHLR</name>
<comment type="caution">
    <text evidence="3">The sequence shown here is derived from an EMBL/GenBank/DDBJ whole genome shotgun (WGS) entry which is preliminary data.</text>
</comment>